<dbReference type="GO" id="GO:0006780">
    <property type="term" value="P:uroporphyrinogen III biosynthetic process"/>
    <property type="evidence" value="ECO:0007669"/>
    <property type="project" value="UniProtKB-UniRule"/>
</dbReference>
<keyword evidence="4 9" id="KW-0456">Lyase</keyword>
<feature type="domain" description="Tetrapyrrole biosynthesis uroporphyrinogen III synthase" evidence="10">
    <location>
        <begin position="31"/>
        <end position="233"/>
    </location>
</feature>
<evidence type="ECO:0000256" key="2">
    <source>
        <dbReference type="ARBA" id="ARBA00008133"/>
    </source>
</evidence>
<comment type="catalytic activity">
    <reaction evidence="8 9">
        <text>hydroxymethylbilane = uroporphyrinogen III + H2O</text>
        <dbReference type="Rhea" id="RHEA:18965"/>
        <dbReference type="ChEBI" id="CHEBI:15377"/>
        <dbReference type="ChEBI" id="CHEBI:57308"/>
        <dbReference type="ChEBI" id="CHEBI:57845"/>
        <dbReference type="EC" id="4.2.1.75"/>
    </reaction>
</comment>
<dbReference type="Gene3D" id="3.40.50.10090">
    <property type="match status" value="2"/>
</dbReference>
<dbReference type="RefSeq" id="WP_310799606.1">
    <property type="nucleotide sequence ID" value="NZ_CP123872.1"/>
</dbReference>
<evidence type="ECO:0000259" key="10">
    <source>
        <dbReference type="Pfam" id="PF02602"/>
    </source>
</evidence>
<accession>A0AA52EE30</accession>
<keyword evidence="5 9" id="KW-0627">Porphyrin biosynthesis</keyword>
<evidence type="ECO:0000256" key="7">
    <source>
        <dbReference type="ARBA" id="ARBA00040167"/>
    </source>
</evidence>
<dbReference type="KEGG" id="tmk:QGN29_05095"/>
<dbReference type="SUPFAM" id="SSF69618">
    <property type="entry name" value="HemD-like"/>
    <property type="match status" value="1"/>
</dbReference>
<comment type="similarity">
    <text evidence="2 9">Belongs to the uroporphyrinogen-III synthase family.</text>
</comment>
<dbReference type="InterPro" id="IPR003754">
    <property type="entry name" value="4pyrrol_synth_uPrphyn_synth"/>
</dbReference>
<name>A0AA52EE30_9PROT</name>
<evidence type="ECO:0000256" key="3">
    <source>
        <dbReference type="ARBA" id="ARBA00013109"/>
    </source>
</evidence>
<dbReference type="Proteomes" id="UP001268683">
    <property type="component" value="Chromosome"/>
</dbReference>
<comment type="pathway">
    <text evidence="1 9">Porphyrin-containing compound metabolism; protoporphyrin-IX biosynthesis; coproporphyrinogen-III from 5-aminolevulinate: step 3/4.</text>
</comment>
<proteinExistence type="inferred from homology"/>
<evidence type="ECO:0000256" key="8">
    <source>
        <dbReference type="ARBA" id="ARBA00048617"/>
    </source>
</evidence>
<evidence type="ECO:0000256" key="1">
    <source>
        <dbReference type="ARBA" id="ARBA00004772"/>
    </source>
</evidence>
<dbReference type="AlphaFoldDB" id="A0AA52EE30"/>
<evidence type="ECO:0000256" key="9">
    <source>
        <dbReference type="RuleBase" id="RU366031"/>
    </source>
</evidence>
<dbReference type="GO" id="GO:0004852">
    <property type="term" value="F:uroporphyrinogen-III synthase activity"/>
    <property type="evidence" value="ECO:0007669"/>
    <property type="project" value="UniProtKB-UniRule"/>
</dbReference>
<dbReference type="EMBL" id="CP123872">
    <property type="protein sequence ID" value="WND03752.1"/>
    <property type="molecule type" value="Genomic_DNA"/>
</dbReference>
<dbReference type="Pfam" id="PF02602">
    <property type="entry name" value="HEM4"/>
    <property type="match status" value="1"/>
</dbReference>
<dbReference type="PANTHER" id="PTHR38042">
    <property type="entry name" value="UROPORPHYRINOGEN-III SYNTHASE, CHLOROPLASTIC"/>
    <property type="match status" value="1"/>
</dbReference>
<evidence type="ECO:0000256" key="5">
    <source>
        <dbReference type="ARBA" id="ARBA00023244"/>
    </source>
</evidence>
<dbReference type="CDD" id="cd06578">
    <property type="entry name" value="HemD"/>
    <property type="match status" value="1"/>
</dbReference>
<evidence type="ECO:0000313" key="12">
    <source>
        <dbReference type="Proteomes" id="UP001268683"/>
    </source>
</evidence>
<dbReference type="InterPro" id="IPR036108">
    <property type="entry name" value="4pyrrol_syn_uPrphyn_synt_sf"/>
</dbReference>
<comment type="function">
    <text evidence="6 9">Catalyzes cyclization of the linear tetrapyrrole, hydroxymethylbilane, to the macrocyclic uroporphyrinogen III.</text>
</comment>
<dbReference type="InterPro" id="IPR039793">
    <property type="entry name" value="UROS/Hem4"/>
</dbReference>
<gene>
    <name evidence="11" type="ORF">QGN29_05095</name>
</gene>
<organism evidence="11 12">
    <name type="scientific">Temperatibacter marinus</name>
    <dbReference type="NCBI Taxonomy" id="1456591"/>
    <lineage>
        <taxon>Bacteria</taxon>
        <taxon>Pseudomonadati</taxon>
        <taxon>Pseudomonadota</taxon>
        <taxon>Alphaproteobacteria</taxon>
        <taxon>Kordiimonadales</taxon>
        <taxon>Temperatibacteraceae</taxon>
        <taxon>Temperatibacter</taxon>
    </lineage>
</organism>
<sequence length="244" mass="26881">MTGKTGKNSIIVTRPETTARSMIDRLKCKKLDVIHVPLHHNIPVDFTVKSNPFGIIFTSVNGVLYGSQAVVDKNRVQVFAVGAVTAQAAREAGFSSIITGEGTATSLLSKIKNEARISTQEALVHLGGKHLSVDLAQALNDEGFDAEHVVCYEAKKVESASDFLREQIALKGRYVLFFSKRAAESFEKLYMDDHMKDYTHQMVAVCLSERIAEGLTAKWQSVEIAAEKSEDSLLKTLEHLITRS</sequence>
<reference evidence="11" key="1">
    <citation type="submission" date="2023-04" db="EMBL/GenBank/DDBJ databases">
        <title>Complete genome sequence of Temperatibacter marinus.</title>
        <authorList>
            <person name="Rong J.-C."/>
            <person name="Yi M.-L."/>
            <person name="Zhao Q."/>
        </authorList>
    </citation>
    <scope>NUCLEOTIDE SEQUENCE</scope>
    <source>
        <strain evidence="11">NBRC 110045</strain>
    </source>
</reference>
<dbReference type="GO" id="GO:0006782">
    <property type="term" value="P:protoporphyrinogen IX biosynthetic process"/>
    <property type="evidence" value="ECO:0007669"/>
    <property type="project" value="UniProtKB-UniRule"/>
</dbReference>
<evidence type="ECO:0000256" key="6">
    <source>
        <dbReference type="ARBA" id="ARBA00037589"/>
    </source>
</evidence>
<protein>
    <recommendedName>
        <fullName evidence="7 9">Uroporphyrinogen-III synthase</fullName>
        <ecNumber evidence="3 9">4.2.1.75</ecNumber>
    </recommendedName>
</protein>
<evidence type="ECO:0000313" key="11">
    <source>
        <dbReference type="EMBL" id="WND03752.1"/>
    </source>
</evidence>
<dbReference type="EC" id="4.2.1.75" evidence="3 9"/>
<dbReference type="PANTHER" id="PTHR38042:SF1">
    <property type="entry name" value="UROPORPHYRINOGEN-III SYNTHASE, CHLOROPLASTIC"/>
    <property type="match status" value="1"/>
</dbReference>
<keyword evidence="12" id="KW-1185">Reference proteome</keyword>
<evidence type="ECO:0000256" key="4">
    <source>
        <dbReference type="ARBA" id="ARBA00023239"/>
    </source>
</evidence>